<organism evidence="2 3">
    <name type="scientific">Phytohabitans suffuscus</name>
    <dbReference type="NCBI Taxonomy" id="624315"/>
    <lineage>
        <taxon>Bacteria</taxon>
        <taxon>Bacillati</taxon>
        <taxon>Actinomycetota</taxon>
        <taxon>Actinomycetes</taxon>
        <taxon>Micromonosporales</taxon>
        <taxon>Micromonosporaceae</taxon>
    </lineage>
</organism>
<evidence type="ECO:0000313" key="3">
    <source>
        <dbReference type="Proteomes" id="UP000503011"/>
    </source>
</evidence>
<evidence type="ECO:0000256" key="1">
    <source>
        <dbReference type="SAM" id="Phobius"/>
    </source>
</evidence>
<gene>
    <name evidence="2" type="ORF">Psuf_066240</name>
</gene>
<protein>
    <submittedName>
        <fullName evidence="2">Uncharacterized protein</fullName>
    </submittedName>
</protein>
<dbReference type="KEGG" id="psuu:Psuf_066240"/>
<accession>A0A6F8YTZ9</accession>
<name>A0A6F8YTZ9_9ACTN</name>
<feature type="transmembrane region" description="Helical" evidence="1">
    <location>
        <begin position="29"/>
        <end position="48"/>
    </location>
</feature>
<dbReference type="Proteomes" id="UP000503011">
    <property type="component" value="Chromosome"/>
</dbReference>
<keyword evidence="1" id="KW-0812">Transmembrane</keyword>
<keyword evidence="1" id="KW-0472">Membrane</keyword>
<evidence type="ECO:0000313" key="2">
    <source>
        <dbReference type="EMBL" id="BCB89311.1"/>
    </source>
</evidence>
<dbReference type="EMBL" id="AP022871">
    <property type="protein sequence ID" value="BCB89311.1"/>
    <property type="molecule type" value="Genomic_DNA"/>
</dbReference>
<proteinExistence type="predicted"/>
<reference evidence="2 3" key="1">
    <citation type="submission" date="2020-03" db="EMBL/GenBank/DDBJ databases">
        <title>Whole genome shotgun sequence of Phytohabitans suffuscus NBRC 105367.</title>
        <authorList>
            <person name="Komaki H."/>
            <person name="Tamura T."/>
        </authorList>
    </citation>
    <scope>NUCLEOTIDE SEQUENCE [LARGE SCALE GENOMIC DNA]</scope>
    <source>
        <strain evidence="2 3">NBRC 105367</strain>
    </source>
</reference>
<sequence>MLALPAMLVAMDIGALFLALPHLSADLGVIEQLWIIDVYGFMLAGFLLTMRSLGTGSAAGDC</sequence>
<keyword evidence="3" id="KW-1185">Reference proteome</keyword>
<dbReference type="AlphaFoldDB" id="A0A6F8YTZ9"/>
<keyword evidence="1" id="KW-1133">Transmembrane helix</keyword>
<reference evidence="2 3" key="2">
    <citation type="submission" date="2020-03" db="EMBL/GenBank/DDBJ databases">
        <authorList>
            <person name="Ichikawa N."/>
            <person name="Kimura A."/>
            <person name="Kitahashi Y."/>
            <person name="Uohara A."/>
        </authorList>
    </citation>
    <scope>NUCLEOTIDE SEQUENCE [LARGE SCALE GENOMIC DNA]</scope>
    <source>
        <strain evidence="2 3">NBRC 105367</strain>
    </source>
</reference>